<dbReference type="Proteomes" id="UP000199413">
    <property type="component" value="Unassembled WGS sequence"/>
</dbReference>
<accession>A0A1C6SAW7</accession>
<dbReference type="SUPFAM" id="SSF51735">
    <property type="entry name" value="NAD(P)-binding Rossmann-fold domains"/>
    <property type="match status" value="1"/>
</dbReference>
<evidence type="ECO:0000259" key="4">
    <source>
        <dbReference type="Pfam" id="PF02826"/>
    </source>
</evidence>
<evidence type="ECO:0000313" key="5">
    <source>
        <dbReference type="EMBL" id="SCL26481.1"/>
    </source>
</evidence>
<protein>
    <submittedName>
        <fullName evidence="5">Lactate dehydrogenase</fullName>
    </submittedName>
</protein>
<reference evidence="6" key="1">
    <citation type="submission" date="2016-06" db="EMBL/GenBank/DDBJ databases">
        <authorList>
            <person name="Varghese N."/>
            <person name="Submissions Spin"/>
        </authorList>
    </citation>
    <scope>NUCLEOTIDE SEQUENCE [LARGE SCALE GENOMIC DNA]</scope>
    <source>
        <strain evidence="6">DSM 45431</strain>
    </source>
</reference>
<dbReference type="InterPro" id="IPR036291">
    <property type="entry name" value="NAD(P)-bd_dom_sf"/>
</dbReference>
<evidence type="ECO:0000313" key="6">
    <source>
        <dbReference type="Proteomes" id="UP000199413"/>
    </source>
</evidence>
<dbReference type="OrthoDB" id="117809at2"/>
<keyword evidence="6" id="KW-1185">Reference proteome</keyword>
<evidence type="ECO:0000256" key="3">
    <source>
        <dbReference type="ARBA" id="ARBA00023027"/>
    </source>
</evidence>
<keyword evidence="2" id="KW-0560">Oxidoreductase</keyword>
<proteinExistence type="inferred from homology"/>
<dbReference type="Gene3D" id="3.40.50.720">
    <property type="entry name" value="NAD(P)-binding Rossmann-like Domain"/>
    <property type="match status" value="2"/>
</dbReference>
<gene>
    <name evidence="5" type="ORF">GA0070624_3313</name>
</gene>
<dbReference type="GO" id="GO:0016491">
    <property type="term" value="F:oxidoreductase activity"/>
    <property type="evidence" value="ECO:0007669"/>
    <property type="project" value="UniProtKB-KW"/>
</dbReference>
<dbReference type="GO" id="GO:0051287">
    <property type="term" value="F:NAD binding"/>
    <property type="evidence" value="ECO:0007669"/>
    <property type="project" value="InterPro"/>
</dbReference>
<dbReference type="PANTHER" id="PTHR42789">
    <property type="entry name" value="D-ISOMER SPECIFIC 2-HYDROXYACID DEHYDROGENASE FAMILY PROTEIN (AFU_ORTHOLOGUE AFUA_6G10090)"/>
    <property type="match status" value="1"/>
</dbReference>
<dbReference type="Pfam" id="PF02826">
    <property type="entry name" value="2-Hacid_dh_C"/>
    <property type="match status" value="1"/>
</dbReference>
<dbReference type="InterPro" id="IPR050857">
    <property type="entry name" value="D-2-hydroxyacid_DH"/>
</dbReference>
<evidence type="ECO:0000256" key="2">
    <source>
        <dbReference type="ARBA" id="ARBA00023002"/>
    </source>
</evidence>
<organism evidence="5 6">
    <name type="scientific">Micromonospora rhizosphaerae</name>
    <dbReference type="NCBI Taxonomy" id="568872"/>
    <lineage>
        <taxon>Bacteria</taxon>
        <taxon>Bacillati</taxon>
        <taxon>Actinomycetota</taxon>
        <taxon>Actinomycetes</taxon>
        <taxon>Micromonosporales</taxon>
        <taxon>Micromonosporaceae</taxon>
        <taxon>Micromonospora</taxon>
    </lineage>
</organism>
<dbReference type="EMBL" id="FMHV01000002">
    <property type="protein sequence ID" value="SCL26481.1"/>
    <property type="molecule type" value="Genomic_DNA"/>
</dbReference>
<sequence length="351" mass="37786">MGSGSSVDRPRLLVLDDREGLVAAAPGTAALRELCEVSILDRPLAEVPDADLRDVRFLLAIRERTRLDAATLARFPALELLLQTGGHAYHVDRDELRRRGIVTALGRRAQVVRAAMPELTFMLAIACLRRLGEASRQMSAGEWAPLTGRLLAGRRLGILGLGRHGRNVARLGRAFGMDVVAWDRAGEDRGTGTARTGVDGVPLLPLEDLLRSTDVLTVHLRLSDQSRGLLDRARLQSMKPRSVLVNTARGAIVDEDALVEALRDGPLAAAGLDVFTEEPLPASSPLRSLPNAVLTPHLGWTVEEVFTEFAAIAADQVRDYLGGVLWRDELLDPDIQPAPGRAGGLAEAGSS</sequence>
<dbReference type="RefSeq" id="WP_091342061.1">
    <property type="nucleotide sequence ID" value="NZ_FMHV01000002.1"/>
</dbReference>
<dbReference type="AlphaFoldDB" id="A0A1C6SAW7"/>
<keyword evidence="3" id="KW-0520">NAD</keyword>
<feature type="domain" description="D-isomer specific 2-hydroxyacid dehydrogenase NAD-binding" evidence="4">
    <location>
        <begin position="121"/>
        <end position="299"/>
    </location>
</feature>
<dbReference type="STRING" id="568872.GA0070624_3313"/>
<dbReference type="SUPFAM" id="SSF52283">
    <property type="entry name" value="Formate/glycerate dehydrogenase catalytic domain-like"/>
    <property type="match status" value="1"/>
</dbReference>
<name>A0A1C6SAW7_9ACTN</name>
<dbReference type="PANTHER" id="PTHR42789:SF1">
    <property type="entry name" value="D-ISOMER SPECIFIC 2-HYDROXYACID DEHYDROGENASE FAMILY PROTEIN (AFU_ORTHOLOGUE AFUA_6G10090)"/>
    <property type="match status" value="1"/>
</dbReference>
<comment type="similarity">
    <text evidence="1">Belongs to the D-isomer specific 2-hydroxyacid dehydrogenase family.</text>
</comment>
<dbReference type="InterPro" id="IPR006140">
    <property type="entry name" value="D-isomer_DH_NAD-bd"/>
</dbReference>
<evidence type="ECO:0000256" key="1">
    <source>
        <dbReference type="ARBA" id="ARBA00005854"/>
    </source>
</evidence>